<evidence type="ECO:0000256" key="5">
    <source>
        <dbReference type="SAM" id="MobiDB-lite"/>
    </source>
</evidence>
<keyword evidence="3 4" id="KW-0574">Periplasm</keyword>
<feature type="signal peptide" evidence="4">
    <location>
        <begin position="1"/>
        <end position="39"/>
    </location>
</feature>
<comment type="similarity">
    <text evidence="4">Belongs to the LptA family.</text>
</comment>
<dbReference type="HAMAP" id="MF_01914">
    <property type="entry name" value="LPS_assembly_LptA"/>
    <property type="match status" value="1"/>
</dbReference>
<dbReference type="GO" id="GO:0017089">
    <property type="term" value="F:glycolipid transfer activity"/>
    <property type="evidence" value="ECO:0007669"/>
    <property type="project" value="TreeGrafter"/>
</dbReference>
<sequence length="221" mass="24153" precursor="true">MKPRQPPPRHTRRTPCAPHWLATCSLLLAVCGATTPALAERADRDKPINLEADRISVDDIKKVQIYEGAVVLTQGTLQIRTDRLIVTQDADGFQRGTAIGGAKGLAHFRQKREGKDDFIEGEGERIEYDARSEKTEFFVRAWVKNGQDEVRGHYVVYDSLSEKYLVTNGVNANGSPAKTPGVPAGRVRAILQPRPHDGETAPATGAPLPLKATPSVQPRGD</sequence>
<dbReference type="NCBIfam" id="TIGR03002">
    <property type="entry name" value="outer_YhbN_LptA"/>
    <property type="match status" value="1"/>
</dbReference>
<dbReference type="PANTHER" id="PTHR36504">
    <property type="entry name" value="LIPOPOLYSACCHARIDE EXPORT SYSTEM PROTEIN LPTA"/>
    <property type="match status" value="1"/>
</dbReference>
<dbReference type="GO" id="GO:0030288">
    <property type="term" value="C:outer membrane-bounded periplasmic space"/>
    <property type="evidence" value="ECO:0007669"/>
    <property type="project" value="TreeGrafter"/>
</dbReference>
<organism evidence="7 8">
    <name type="scientific">Rhodocyclus tenuis</name>
    <name type="common">Rhodospirillum tenue</name>
    <dbReference type="NCBI Taxonomy" id="1066"/>
    <lineage>
        <taxon>Bacteria</taxon>
        <taxon>Pseudomonadati</taxon>
        <taxon>Pseudomonadota</taxon>
        <taxon>Betaproteobacteria</taxon>
        <taxon>Rhodocyclales</taxon>
        <taxon>Rhodocyclaceae</taxon>
        <taxon>Rhodocyclus</taxon>
    </lineage>
</organism>
<dbReference type="InterPro" id="IPR005653">
    <property type="entry name" value="OstA-like_N"/>
</dbReference>
<protein>
    <recommendedName>
        <fullName evidence="4">Lipopolysaccharide export system protein LptA</fullName>
    </recommendedName>
</protein>
<evidence type="ECO:0000259" key="6">
    <source>
        <dbReference type="Pfam" id="PF03968"/>
    </source>
</evidence>
<reference evidence="7 8" key="1">
    <citation type="submission" date="2019-10" db="EMBL/GenBank/DDBJ databases">
        <title>Whole-genome sequence of the purple nonsulfur photosynthetic bacterium Rhodocyclus tenuis.</title>
        <authorList>
            <person name="Kyndt J.A."/>
            <person name="Meyer T.E."/>
        </authorList>
    </citation>
    <scope>NUCLEOTIDE SEQUENCE [LARGE SCALE GENOMIC DNA]</scope>
    <source>
        <strain evidence="7 8">DSM 110</strain>
    </source>
</reference>
<comment type="function">
    <text evidence="4">Involved in the assembly of lipopolysaccharide (LPS). Required for the translocation of LPS from the inner membrane to the outer membrane.</text>
</comment>
<evidence type="ECO:0000313" key="7">
    <source>
        <dbReference type="EMBL" id="MQY52636.1"/>
    </source>
</evidence>
<name>A0A6L5JZV0_RHOTE</name>
<comment type="subunit">
    <text evidence="4">Component of the lipopolysaccharide transport and assembly complex.</text>
</comment>
<dbReference type="GO" id="GO:0001530">
    <property type="term" value="F:lipopolysaccharide binding"/>
    <property type="evidence" value="ECO:0007669"/>
    <property type="project" value="InterPro"/>
</dbReference>
<gene>
    <name evidence="4 7" type="primary">lptA</name>
    <name evidence="7" type="ORF">GHK24_12720</name>
</gene>
<dbReference type="EMBL" id="WIXJ01000013">
    <property type="protein sequence ID" value="MQY52636.1"/>
    <property type="molecule type" value="Genomic_DNA"/>
</dbReference>
<keyword evidence="2 4" id="KW-0732">Signal</keyword>
<evidence type="ECO:0000256" key="1">
    <source>
        <dbReference type="ARBA" id="ARBA00022448"/>
    </source>
</evidence>
<dbReference type="InterPro" id="IPR014340">
    <property type="entry name" value="LptA"/>
</dbReference>
<dbReference type="OrthoDB" id="5294855at2"/>
<dbReference type="GO" id="GO:0043165">
    <property type="term" value="P:Gram-negative-bacterium-type cell outer membrane assembly"/>
    <property type="evidence" value="ECO:0007669"/>
    <property type="project" value="UniProtKB-UniRule"/>
</dbReference>
<proteinExistence type="inferred from homology"/>
<evidence type="ECO:0000256" key="2">
    <source>
        <dbReference type="ARBA" id="ARBA00022729"/>
    </source>
</evidence>
<comment type="caution">
    <text evidence="7">The sequence shown here is derived from an EMBL/GenBank/DDBJ whole genome shotgun (WGS) entry which is preliminary data.</text>
</comment>
<dbReference type="Proteomes" id="UP000480275">
    <property type="component" value="Unassembled WGS sequence"/>
</dbReference>
<keyword evidence="1 4" id="KW-0813">Transport</keyword>
<dbReference type="InterPro" id="IPR052037">
    <property type="entry name" value="LPS_export_LptA"/>
</dbReference>
<dbReference type="Gene3D" id="2.60.450.10">
    <property type="entry name" value="Lipopolysaccharide (LPS) transport protein A like domain"/>
    <property type="match status" value="1"/>
</dbReference>
<comment type="subcellular location">
    <subcellularLocation>
        <location evidence="4">Periplasm</location>
    </subcellularLocation>
</comment>
<dbReference type="GO" id="GO:0015920">
    <property type="term" value="P:lipopolysaccharide transport"/>
    <property type="evidence" value="ECO:0007669"/>
    <property type="project" value="UniProtKB-UniRule"/>
</dbReference>
<dbReference type="Pfam" id="PF03968">
    <property type="entry name" value="LptD_N"/>
    <property type="match status" value="1"/>
</dbReference>
<evidence type="ECO:0000256" key="3">
    <source>
        <dbReference type="ARBA" id="ARBA00022764"/>
    </source>
</evidence>
<evidence type="ECO:0000256" key="4">
    <source>
        <dbReference type="HAMAP-Rule" id="MF_01914"/>
    </source>
</evidence>
<evidence type="ECO:0000313" key="8">
    <source>
        <dbReference type="Proteomes" id="UP000480275"/>
    </source>
</evidence>
<feature type="region of interest" description="Disordered" evidence="5">
    <location>
        <begin position="192"/>
        <end position="221"/>
    </location>
</feature>
<dbReference type="PANTHER" id="PTHR36504:SF1">
    <property type="entry name" value="LIPOPOLYSACCHARIDE EXPORT SYSTEM PROTEIN LPTA"/>
    <property type="match status" value="1"/>
</dbReference>
<feature type="domain" description="Organic solvent tolerance-like N-terminal" evidence="6">
    <location>
        <begin position="50"/>
        <end position="161"/>
    </location>
</feature>
<accession>A0A6L5JZV0</accession>
<feature type="chain" id="PRO_5027178537" description="Lipopolysaccharide export system protein LptA" evidence="4">
    <location>
        <begin position="40"/>
        <end position="221"/>
    </location>
</feature>
<dbReference type="GO" id="GO:0009279">
    <property type="term" value="C:cell outer membrane"/>
    <property type="evidence" value="ECO:0007669"/>
    <property type="project" value="TreeGrafter"/>
</dbReference>
<dbReference type="AlphaFoldDB" id="A0A6L5JZV0"/>